<dbReference type="AlphaFoldDB" id="A0A1S8TVN5"/>
<comment type="caution">
    <text evidence="1">The sequence shown here is derived from an EMBL/GenBank/DDBJ whole genome shotgun (WGS) entry which is preliminary data.</text>
</comment>
<dbReference type="EMBL" id="LZZM01000053">
    <property type="protein sequence ID" value="OOM81768.1"/>
    <property type="molecule type" value="Genomic_DNA"/>
</dbReference>
<dbReference type="RefSeq" id="WP_158078704.1">
    <property type="nucleotide sequence ID" value="NZ_LZZM01000053.1"/>
</dbReference>
<name>A0A1S8TVN5_9CLOT</name>
<evidence type="ECO:0000313" key="1">
    <source>
        <dbReference type="EMBL" id="OOM81768.1"/>
    </source>
</evidence>
<evidence type="ECO:0000313" key="2">
    <source>
        <dbReference type="Proteomes" id="UP000190890"/>
    </source>
</evidence>
<proteinExistence type="predicted"/>
<accession>A0A1S8TVN5</accession>
<keyword evidence="2" id="KW-1185">Reference proteome</keyword>
<organism evidence="1 2">
    <name type="scientific">Clostridium puniceum</name>
    <dbReference type="NCBI Taxonomy" id="29367"/>
    <lineage>
        <taxon>Bacteria</taxon>
        <taxon>Bacillati</taxon>
        <taxon>Bacillota</taxon>
        <taxon>Clostridia</taxon>
        <taxon>Eubacteriales</taxon>
        <taxon>Clostridiaceae</taxon>
        <taxon>Clostridium</taxon>
    </lineage>
</organism>
<dbReference type="Proteomes" id="UP000190890">
    <property type="component" value="Unassembled WGS sequence"/>
</dbReference>
<sequence length="47" mass="5374">MTEQLSMLEETRKEKIKKQIKQAVAKGIIPEATVIIDNDESEVEQCQ</sequence>
<reference evidence="1 2" key="1">
    <citation type="submission" date="2016-05" db="EMBL/GenBank/DDBJ databases">
        <title>Microbial solvent formation.</title>
        <authorList>
            <person name="Poehlein A."/>
            <person name="Montoya Solano J.D."/>
            <person name="Flitsch S."/>
            <person name="Krabben P."/>
            <person name="Duerre P."/>
            <person name="Daniel R."/>
        </authorList>
    </citation>
    <scope>NUCLEOTIDE SEQUENCE [LARGE SCALE GENOMIC DNA]</scope>
    <source>
        <strain evidence="1 2">DSM 2619</strain>
    </source>
</reference>
<gene>
    <name evidence="1" type="ORF">CLPUN_09520</name>
</gene>
<dbReference type="STRING" id="29367.CLPUN_09520"/>
<protein>
    <submittedName>
        <fullName evidence="1">Uncharacterized protein</fullName>
    </submittedName>
</protein>